<evidence type="ECO:0000256" key="1">
    <source>
        <dbReference type="ARBA" id="ARBA00008056"/>
    </source>
</evidence>
<protein>
    <submittedName>
        <fullName evidence="7">Senescence-related protein</fullName>
    </submittedName>
</protein>
<comment type="similarity">
    <text evidence="1 5">Belongs to the iron/ascorbate-dependent oxidoreductase family.</text>
</comment>
<feature type="domain" description="Fe2OG dioxygenase" evidence="6">
    <location>
        <begin position="199"/>
        <end position="299"/>
    </location>
</feature>
<organism evidence="7">
    <name type="scientific">Chimonanthus praecox</name>
    <dbReference type="NCBI Taxonomy" id="13419"/>
    <lineage>
        <taxon>Eukaryota</taxon>
        <taxon>Viridiplantae</taxon>
        <taxon>Streptophyta</taxon>
        <taxon>Embryophyta</taxon>
        <taxon>Tracheophyta</taxon>
        <taxon>Spermatophyta</taxon>
        <taxon>Magnoliopsida</taxon>
        <taxon>Magnoliidae</taxon>
        <taxon>Laurales</taxon>
        <taxon>Calycanthaceae</taxon>
        <taxon>Chimonanthus</taxon>
    </lineage>
</organism>
<sequence length="360" mass="40160">MVSLGSSVLVPSVQELATRHKNTVPSRYLRPHQDPPAIDVSLPSIPIIDMNKLRLQQSSADELERLHSACKEWGFFQLINHGVSSSLIDKMKTDMKDLFNLPLEEKKKYWQQADDLEGFGNAFVQSEEQKLDWGDMFFLTTLPNSLRKPRLFDHLPSSFRETMEAYSMELQSLAMTVFGLMSRALGVKGDELNELFDGGFQSLRLNCYPPCPQPESVVGLSPHSDGGGLTILLQANEMEGLQVKKEGLWVPVKPLPNAFVINIGDSLEIITNGVYPSIEHRGMVNSTRERLSIAAFHNPKMTAEIGPLRSLISPENPALFRRVGAEKFHKDLFARKLKGKAFVDSMRVGHEEGSAAVATD</sequence>
<dbReference type="InterPro" id="IPR044861">
    <property type="entry name" value="IPNS-like_FE2OG_OXY"/>
</dbReference>
<proteinExistence type="evidence at transcript level"/>
<dbReference type="InterPro" id="IPR005123">
    <property type="entry name" value="Oxoglu/Fe-dep_dioxygenase_dom"/>
</dbReference>
<dbReference type="PROSITE" id="PS51471">
    <property type="entry name" value="FE2OG_OXY"/>
    <property type="match status" value="1"/>
</dbReference>
<dbReference type="Pfam" id="PF14226">
    <property type="entry name" value="DIOX_N"/>
    <property type="match status" value="1"/>
</dbReference>
<keyword evidence="3 5" id="KW-0560">Oxidoreductase</keyword>
<dbReference type="EMBL" id="KP209318">
    <property type="protein sequence ID" value="AKC91841.1"/>
    <property type="molecule type" value="mRNA"/>
</dbReference>
<dbReference type="InterPro" id="IPR027443">
    <property type="entry name" value="IPNS-like_sf"/>
</dbReference>
<evidence type="ECO:0000256" key="4">
    <source>
        <dbReference type="ARBA" id="ARBA00023004"/>
    </source>
</evidence>
<evidence type="ECO:0000256" key="2">
    <source>
        <dbReference type="ARBA" id="ARBA00022723"/>
    </source>
</evidence>
<dbReference type="InterPro" id="IPR050295">
    <property type="entry name" value="Plant_2OG-oxidoreductases"/>
</dbReference>
<evidence type="ECO:0000259" key="6">
    <source>
        <dbReference type="PROSITE" id="PS51471"/>
    </source>
</evidence>
<dbReference type="InterPro" id="IPR026992">
    <property type="entry name" value="DIOX_N"/>
</dbReference>
<dbReference type="PANTHER" id="PTHR47991">
    <property type="entry name" value="OXOGLUTARATE/IRON-DEPENDENT DIOXYGENASE"/>
    <property type="match status" value="1"/>
</dbReference>
<dbReference type="FunFam" id="2.60.120.330:FF:000001">
    <property type="entry name" value="Protein SRG1"/>
    <property type="match status" value="1"/>
</dbReference>
<evidence type="ECO:0000256" key="3">
    <source>
        <dbReference type="ARBA" id="ARBA00023002"/>
    </source>
</evidence>
<gene>
    <name evidence="7" type="primary">SRG</name>
</gene>
<dbReference type="Pfam" id="PF03171">
    <property type="entry name" value="2OG-FeII_Oxy"/>
    <property type="match status" value="1"/>
</dbReference>
<keyword evidence="4 5" id="KW-0408">Iron</keyword>
<dbReference type="GO" id="GO:0016491">
    <property type="term" value="F:oxidoreductase activity"/>
    <property type="evidence" value="ECO:0007669"/>
    <property type="project" value="UniProtKB-KW"/>
</dbReference>
<dbReference type="GO" id="GO:0046872">
    <property type="term" value="F:metal ion binding"/>
    <property type="evidence" value="ECO:0007669"/>
    <property type="project" value="UniProtKB-KW"/>
</dbReference>
<name>A0A0E3Z695_9MAGN</name>
<dbReference type="SMR" id="A0A0E3Z695"/>
<evidence type="ECO:0000313" key="7">
    <source>
        <dbReference type="EMBL" id="AKC91841.1"/>
    </source>
</evidence>
<dbReference type="Gene3D" id="2.60.120.330">
    <property type="entry name" value="B-lactam Antibiotic, Isopenicillin N Synthase, Chain"/>
    <property type="match status" value="1"/>
</dbReference>
<dbReference type="AlphaFoldDB" id="A0A0E3Z695"/>
<dbReference type="SUPFAM" id="SSF51197">
    <property type="entry name" value="Clavaminate synthase-like"/>
    <property type="match status" value="1"/>
</dbReference>
<evidence type="ECO:0000256" key="5">
    <source>
        <dbReference type="RuleBase" id="RU003682"/>
    </source>
</evidence>
<reference evidence="7" key="1">
    <citation type="submission" date="2014-11" db="EMBL/GenBank/DDBJ databases">
        <title>Cloning and Expression Analysis of a Senescence-Related Gene CpSRG1 from Chimonanthus praecox.</title>
        <authorList>
            <person name="Luo J."/>
        </authorList>
    </citation>
    <scope>NUCLEOTIDE SEQUENCE</scope>
    <source>
        <tissue evidence="7">Flower</tissue>
    </source>
</reference>
<keyword evidence="2 5" id="KW-0479">Metal-binding</keyword>
<accession>A0A0E3Z695</accession>